<evidence type="ECO:0000256" key="1">
    <source>
        <dbReference type="ARBA" id="ARBA00022722"/>
    </source>
</evidence>
<dbReference type="InterPro" id="IPR036063">
    <property type="entry name" value="Smr_dom_sf"/>
</dbReference>
<keyword evidence="14" id="KW-1185">Reference proteome</keyword>
<dbReference type="OrthoDB" id="9808166at2"/>
<dbReference type="PIRSF" id="PIRSF005814">
    <property type="entry name" value="MutS_YshD"/>
    <property type="match status" value="1"/>
</dbReference>
<evidence type="ECO:0000256" key="10">
    <source>
        <dbReference type="SAM" id="Coils"/>
    </source>
</evidence>
<comment type="function">
    <text evidence="9">Acts as a ribosome collision sensor, splitting the ribosome into its 2 subunits. Detects stalled/collided 70S ribosomes which it binds and splits by an ATP-hydrolysis driven conformational change. Acts upstream of the ribosome quality control system (RQC), a ribosome-associated complex that mediates the extraction of incompletely synthesized nascent chains from stalled ribosomes and their subsequent degradation. Probably generates substrates for RQC.</text>
</comment>
<evidence type="ECO:0000256" key="8">
    <source>
        <dbReference type="ARBA" id="ARBA00023125"/>
    </source>
</evidence>
<dbReference type="PROSITE" id="PS00486">
    <property type="entry name" value="DNA_MISMATCH_REPAIR_2"/>
    <property type="match status" value="1"/>
</dbReference>
<dbReference type="FunFam" id="3.40.50.300:FF:001531">
    <property type="entry name" value="Endonuclease MutS2"/>
    <property type="match status" value="1"/>
</dbReference>
<keyword evidence="8 9" id="KW-0238">DNA-binding</keyword>
<dbReference type="GO" id="GO:0030983">
    <property type="term" value="F:mismatched DNA binding"/>
    <property type="evidence" value="ECO:0007669"/>
    <property type="project" value="InterPro"/>
</dbReference>
<dbReference type="RefSeq" id="WP_057952111.1">
    <property type="nucleotide sequence ID" value="NZ_CP013118.1"/>
</dbReference>
<gene>
    <name evidence="9 13" type="primary">mutS2</name>
    <name evidence="9" type="synonym">rqcU</name>
    <name evidence="13" type="ORF">L21SP5_00908</name>
</gene>
<dbReference type="Gene3D" id="3.40.50.300">
    <property type="entry name" value="P-loop containing nucleotide triphosphate hydrolases"/>
    <property type="match status" value="1"/>
</dbReference>
<comment type="similarity">
    <text evidence="9">Belongs to the DNA mismatch repair MutS family. MutS2 subfamily.</text>
</comment>
<accession>A0A0S2HWX2</accession>
<proteinExistence type="inferred from homology"/>
<dbReference type="KEGG" id="blq:L21SP5_00908"/>
<dbReference type="InterPro" id="IPR027417">
    <property type="entry name" value="P-loop_NTPase"/>
</dbReference>
<sequence>MNYPQNIEQKLGFDTIREKLKSYCLSELGRELVVKMQFSNNYKSVKLWLEQTAEYKSLFNEDKSFPVDNYHDLRPMLNRLKPEGMFPETEEVVKLRKSLQTMRAIHKWFSGELSQKYPELARLAASFEVFPYLFERIDRIITSAGRIKDNASAELQQIRNFLDSERGRVSKQMRTVLKDAIHKGYADDEAQVVVREGRLMLPVKSSFRRKINGIVHDESTSGKTVYIEPQAIIEINNEIRDAEYREKREIIKILRDLADDIRPYIPDLIGFYNKLAIFDFIRAKAILAKEMQGIQIPVDNKPIMFFRKALNPLLLFSFKNSERKVIANDIILNEQQRILLISGPNAGGKSVAMKTAGLLQFMLQCGLLLPVSQDATGGIFKQIHIDIGDDQSIDNDLSTYSSHLMHMKHMLRNADSKTLILVDEFGSGTEPVIGGAIAEAVLDQFRQSGLYGVITTHYSNLKHYAANNEGLVNGAMLFDSGKIEPVYKLETGKPGSSFAIEIAHKTGLPKNVIEDARNRAGTDQADFDKHLREIMRDKKYYDEKRTQIKKQEKELEKLLSQQAYELEKTKKMQDEILNEARTKAKETLNSSNKLIENTIREIKEAQANKEKTKAIRKDFEKGKSQIAEGKAKKASRIDKRIKGFEKVSKKHHVDLPEKQESERNEKTINVGDMVKLEGQETVGEVIETNDKNAVVAFGALMTSVSKDRLTKSSKKAQRRQQRNSGKSNIGSNLLEKQHAFKTGIDIRGKYVDEALQEITDYIDEAIMLGVNEVKILHGKGNGVLRKAVREYLSTVPEIARFKDEHIDLGGAGITVVQFS</sequence>
<comment type="function">
    <text evidence="9">Endonuclease that is involved in the suppression of homologous recombination and thus may have a key role in the control of bacterial genetic diversity.</text>
</comment>
<evidence type="ECO:0000259" key="12">
    <source>
        <dbReference type="PROSITE" id="PS50828"/>
    </source>
</evidence>
<evidence type="ECO:0000313" key="13">
    <source>
        <dbReference type="EMBL" id="ALO14576.1"/>
    </source>
</evidence>
<dbReference type="GO" id="GO:0019843">
    <property type="term" value="F:rRNA binding"/>
    <property type="evidence" value="ECO:0007669"/>
    <property type="project" value="UniProtKB-UniRule"/>
</dbReference>
<feature type="coiled-coil region" evidence="10">
    <location>
        <begin position="585"/>
        <end position="615"/>
    </location>
</feature>
<keyword evidence="3 9" id="KW-0547">Nucleotide-binding</keyword>
<feature type="binding site" evidence="9">
    <location>
        <begin position="343"/>
        <end position="350"/>
    </location>
    <ligand>
        <name>ATP</name>
        <dbReference type="ChEBI" id="CHEBI:30616"/>
    </ligand>
</feature>
<dbReference type="EMBL" id="CP013118">
    <property type="protein sequence ID" value="ALO14576.1"/>
    <property type="molecule type" value="Genomic_DNA"/>
</dbReference>
<dbReference type="EC" id="3.6.4.-" evidence="9"/>
<dbReference type="PANTHER" id="PTHR48466">
    <property type="entry name" value="OS10G0509000 PROTEIN-RELATED"/>
    <property type="match status" value="1"/>
</dbReference>
<dbReference type="SMART" id="SM00463">
    <property type="entry name" value="SMR"/>
    <property type="match status" value="1"/>
</dbReference>
<comment type="subunit">
    <text evidence="9">Homodimer. Binds to stalled ribosomes, contacting rRNA.</text>
</comment>
<evidence type="ECO:0000256" key="11">
    <source>
        <dbReference type="SAM" id="MobiDB-lite"/>
    </source>
</evidence>
<feature type="compositionally biased region" description="Polar residues" evidence="11">
    <location>
        <begin position="722"/>
        <end position="731"/>
    </location>
</feature>
<evidence type="ECO:0000256" key="3">
    <source>
        <dbReference type="ARBA" id="ARBA00022741"/>
    </source>
</evidence>
<dbReference type="InterPro" id="IPR007696">
    <property type="entry name" value="DNA_mismatch_repair_MutS_core"/>
</dbReference>
<evidence type="ECO:0000256" key="2">
    <source>
        <dbReference type="ARBA" id="ARBA00022730"/>
    </source>
</evidence>
<dbReference type="PANTHER" id="PTHR48466:SF2">
    <property type="entry name" value="OS10G0509000 PROTEIN"/>
    <property type="match status" value="1"/>
</dbReference>
<organism evidence="13 14">
    <name type="scientific">Salinivirga cyanobacteriivorans</name>
    <dbReference type="NCBI Taxonomy" id="1307839"/>
    <lineage>
        <taxon>Bacteria</taxon>
        <taxon>Pseudomonadati</taxon>
        <taxon>Bacteroidota</taxon>
        <taxon>Bacteroidia</taxon>
        <taxon>Bacteroidales</taxon>
        <taxon>Salinivirgaceae</taxon>
        <taxon>Salinivirga</taxon>
    </lineage>
</organism>
<keyword evidence="7 9" id="KW-0694">RNA-binding</keyword>
<keyword evidence="10" id="KW-0175">Coiled coil</keyword>
<dbReference type="GO" id="GO:0045910">
    <property type="term" value="P:negative regulation of DNA recombination"/>
    <property type="evidence" value="ECO:0007669"/>
    <property type="project" value="InterPro"/>
</dbReference>
<dbReference type="Proteomes" id="UP000064893">
    <property type="component" value="Chromosome"/>
</dbReference>
<name>A0A0S2HWX2_9BACT</name>
<feature type="region of interest" description="Disordered" evidence="11">
    <location>
        <begin position="708"/>
        <end position="732"/>
    </location>
</feature>
<dbReference type="GO" id="GO:0004519">
    <property type="term" value="F:endonuclease activity"/>
    <property type="evidence" value="ECO:0007669"/>
    <property type="project" value="UniProtKB-UniRule"/>
</dbReference>
<protein>
    <recommendedName>
        <fullName evidence="9">Endonuclease MutS2</fullName>
        <ecNumber evidence="9">3.1.-.-</ecNumber>
    </recommendedName>
    <alternativeName>
        <fullName evidence="9">Ribosome-associated protein quality control-upstream factor</fullName>
        <shortName evidence="9">RQC-upstream factor</shortName>
        <shortName evidence="9">RqcU</shortName>
        <ecNumber evidence="9">3.6.4.-</ecNumber>
    </alternativeName>
</protein>
<keyword evidence="5 9" id="KW-0378">Hydrolase</keyword>
<dbReference type="GO" id="GO:0072344">
    <property type="term" value="P:rescue of stalled ribosome"/>
    <property type="evidence" value="ECO:0007669"/>
    <property type="project" value="UniProtKB-UniRule"/>
</dbReference>
<dbReference type="Pfam" id="PF20297">
    <property type="entry name" value="MSSS"/>
    <property type="match status" value="1"/>
</dbReference>
<dbReference type="SUPFAM" id="SSF160443">
    <property type="entry name" value="SMR domain-like"/>
    <property type="match status" value="1"/>
</dbReference>
<dbReference type="PROSITE" id="PS50828">
    <property type="entry name" value="SMR"/>
    <property type="match status" value="1"/>
</dbReference>
<dbReference type="GO" id="GO:0006298">
    <property type="term" value="P:mismatch repair"/>
    <property type="evidence" value="ECO:0007669"/>
    <property type="project" value="InterPro"/>
</dbReference>
<dbReference type="InterPro" id="IPR036187">
    <property type="entry name" value="DNA_mismatch_repair_MutS_sf"/>
</dbReference>
<dbReference type="SUPFAM" id="SSF52540">
    <property type="entry name" value="P-loop containing nucleoside triphosphate hydrolases"/>
    <property type="match status" value="1"/>
</dbReference>
<dbReference type="SMART" id="SM00534">
    <property type="entry name" value="MUTSac"/>
    <property type="match status" value="1"/>
</dbReference>
<dbReference type="InterPro" id="IPR000432">
    <property type="entry name" value="DNA_mismatch_repair_MutS_C"/>
</dbReference>
<dbReference type="NCBIfam" id="TIGR01069">
    <property type="entry name" value="mutS2"/>
    <property type="match status" value="1"/>
</dbReference>
<dbReference type="Pfam" id="PF00488">
    <property type="entry name" value="MutS_V"/>
    <property type="match status" value="1"/>
</dbReference>
<keyword evidence="1 9" id="KW-0540">Nuclease</keyword>
<dbReference type="GO" id="GO:0005524">
    <property type="term" value="F:ATP binding"/>
    <property type="evidence" value="ECO:0007669"/>
    <property type="project" value="UniProtKB-UniRule"/>
</dbReference>
<dbReference type="InterPro" id="IPR045076">
    <property type="entry name" value="MutS"/>
</dbReference>
<keyword evidence="6 9" id="KW-0067">ATP-binding</keyword>
<evidence type="ECO:0000313" key="14">
    <source>
        <dbReference type="Proteomes" id="UP000064893"/>
    </source>
</evidence>
<dbReference type="SMART" id="SM00533">
    <property type="entry name" value="MUTSd"/>
    <property type="match status" value="1"/>
</dbReference>
<dbReference type="InterPro" id="IPR002625">
    <property type="entry name" value="Smr_dom"/>
</dbReference>
<dbReference type="HAMAP" id="MF_00092">
    <property type="entry name" value="MutS2"/>
    <property type="match status" value="1"/>
</dbReference>
<dbReference type="GO" id="GO:0140664">
    <property type="term" value="F:ATP-dependent DNA damage sensor activity"/>
    <property type="evidence" value="ECO:0007669"/>
    <property type="project" value="InterPro"/>
</dbReference>
<dbReference type="Gene3D" id="3.30.1370.110">
    <property type="match status" value="1"/>
</dbReference>
<dbReference type="InterPro" id="IPR046893">
    <property type="entry name" value="MSSS"/>
</dbReference>
<dbReference type="STRING" id="1307839.L21SP5_00908"/>
<evidence type="ECO:0000256" key="5">
    <source>
        <dbReference type="ARBA" id="ARBA00022801"/>
    </source>
</evidence>
<dbReference type="PATRIC" id="fig|1307839.3.peg.960"/>
<dbReference type="GO" id="GO:0043023">
    <property type="term" value="F:ribosomal large subunit binding"/>
    <property type="evidence" value="ECO:0007669"/>
    <property type="project" value="UniProtKB-UniRule"/>
</dbReference>
<evidence type="ECO:0000256" key="7">
    <source>
        <dbReference type="ARBA" id="ARBA00022884"/>
    </source>
</evidence>
<dbReference type="InterPro" id="IPR005747">
    <property type="entry name" value="MutS2"/>
</dbReference>
<evidence type="ECO:0000256" key="4">
    <source>
        <dbReference type="ARBA" id="ARBA00022759"/>
    </source>
</evidence>
<reference evidence="13 14" key="1">
    <citation type="submission" date="2015-11" db="EMBL/GenBank/DDBJ databases">
        <title>Description and complete genome sequence of a novel strain predominating in hypersaline microbial mats and representing a new family of the Bacteriodetes phylum.</title>
        <authorList>
            <person name="Spring S."/>
            <person name="Bunk B."/>
            <person name="Sproer C."/>
            <person name="Klenk H.-P."/>
        </authorList>
    </citation>
    <scope>NUCLEOTIDE SEQUENCE [LARGE SCALE GENOMIC DNA]</scope>
    <source>
        <strain evidence="13 14">L21-Spi-D4</strain>
    </source>
</reference>
<feature type="compositionally biased region" description="Basic residues" evidence="11">
    <location>
        <begin position="711"/>
        <end position="721"/>
    </location>
</feature>
<keyword evidence="4 9" id="KW-0255">Endonuclease</keyword>
<keyword evidence="2 9" id="KW-0699">rRNA-binding</keyword>
<dbReference type="FunFam" id="3.30.1370.110:FF:000004">
    <property type="entry name" value="Endonuclease MutS2"/>
    <property type="match status" value="1"/>
</dbReference>
<dbReference type="GO" id="GO:0016887">
    <property type="term" value="F:ATP hydrolysis activity"/>
    <property type="evidence" value="ECO:0007669"/>
    <property type="project" value="InterPro"/>
</dbReference>
<dbReference type="AlphaFoldDB" id="A0A0S2HWX2"/>
<feature type="domain" description="Smr" evidence="12">
    <location>
        <begin position="744"/>
        <end position="819"/>
    </location>
</feature>
<dbReference type="SUPFAM" id="SSF48334">
    <property type="entry name" value="DNA repair protein MutS, domain III"/>
    <property type="match status" value="1"/>
</dbReference>
<evidence type="ECO:0000256" key="6">
    <source>
        <dbReference type="ARBA" id="ARBA00022840"/>
    </source>
</evidence>
<dbReference type="Pfam" id="PF01713">
    <property type="entry name" value="Smr"/>
    <property type="match status" value="1"/>
</dbReference>
<dbReference type="EC" id="3.1.-.-" evidence="9"/>
<evidence type="ECO:0000256" key="9">
    <source>
        <dbReference type="HAMAP-Rule" id="MF_00092"/>
    </source>
</evidence>